<proteinExistence type="predicted"/>
<comment type="caution">
    <text evidence="1">The sequence shown here is derived from an EMBL/GenBank/DDBJ whole genome shotgun (WGS) entry which is preliminary data.</text>
</comment>
<protein>
    <submittedName>
        <fullName evidence="1">Uncharacterized protein</fullName>
    </submittedName>
</protein>
<dbReference type="EMBL" id="BMAV01009580">
    <property type="protein sequence ID" value="GFY53954.1"/>
    <property type="molecule type" value="Genomic_DNA"/>
</dbReference>
<accession>A0A8X6XKA3</accession>
<dbReference type="Proteomes" id="UP000886998">
    <property type="component" value="Unassembled WGS sequence"/>
</dbReference>
<sequence length="129" mass="14617">MIQVGTGYTSDNVEPGVARSSLTITVFSYSVISPVGPLGYRFLHLCFVPTIPVNSVEISTVIQSAAWGPYYLSFFLSSSLTHIYDNMSVFYSHICTWMITTDPLDYNYYLQTTDASVVRNDFQNRKKMR</sequence>
<name>A0A8X6XKA3_9ARAC</name>
<reference evidence="1" key="1">
    <citation type="submission" date="2020-08" db="EMBL/GenBank/DDBJ databases">
        <title>Multicomponent nature underlies the extraordinary mechanical properties of spider dragline silk.</title>
        <authorList>
            <person name="Kono N."/>
            <person name="Nakamura H."/>
            <person name="Mori M."/>
            <person name="Yoshida Y."/>
            <person name="Ohtoshi R."/>
            <person name="Malay A.D."/>
            <person name="Moran D.A.P."/>
            <person name="Tomita M."/>
            <person name="Numata K."/>
            <person name="Arakawa K."/>
        </authorList>
    </citation>
    <scope>NUCLEOTIDE SEQUENCE</scope>
</reference>
<organism evidence="1 2">
    <name type="scientific">Trichonephila inaurata madagascariensis</name>
    <dbReference type="NCBI Taxonomy" id="2747483"/>
    <lineage>
        <taxon>Eukaryota</taxon>
        <taxon>Metazoa</taxon>
        <taxon>Ecdysozoa</taxon>
        <taxon>Arthropoda</taxon>
        <taxon>Chelicerata</taxon>
        <taxon>Arachnida</taxon>
        <taxon>Araneae</taxon>
        <taxon>Araneomorphae</taxon>
        <taxon>Entelegynae</taxon>
        <taxon>Araneoidea</taxon>
        <taxon>Nephilidae</taxon>
        <taxon>Trichonephila</taxon>
        <taxon>Trichonephila inaurata</taxon>
    </lineage>
</organism>
<evidence type="ECO:0000313" key="2">
    <source>
        <dbReference type="Proteomes" id="UP000886998"/>
    </source>
</evidence>
<dbReference type="AlphaFoldDB" id="A0A8X6XKA3"/>
<keyword evidence="2" id="KW-1185">Reference proteome</keyword>
<gene>
    <name evidence="1" type="ORF">TNIN_317881</name>
</gene>
<evidence type="ECO:0000313" key="1">
    <source>
        <dbReference type="EMBL" id="GFY53954.1"/>
    </source>
</evidence>